<dbReference type="InterPro" id="IPR006564">
    <property type="entry name" value="Znf_PMZ"/>
</dbReference>
<dbReference type="PANTHER" id="PTHR31973:SF197">
    <property type="entry name" value="SWIM-TYPE DOMAIN-CONTAINING PROTEIN"/>
    <property type="match status" value="1"/>
</dbReference>
<evidence type="ECO:0000256" key="5">
    <source>
        <dbReference type="SAM" id="MobiDB-lite"/>
    </source>
</evidence>
<evidence type="ECO:0000256" key="2">
    <source>
        <dbReference type="ARBA" id="ARBA00022771"/>
    </source>
</evidence>
<feature type="compositionally biased region" description="Basic residues" evidence="5">
    <location>
        <begin position="445"/>
        <end position="458"/>
    </location>
</feature>
<gene>
    <name evidence="7" type="ORF">Ahy_A10g047403</name>
</gene>
<dbReference type="PROSITE" id="PS50966">
    <property type="entry name" value="ZF_SWIM"/>
    <property type="match status" value="1"/>
</dbReference>
<dbReference type="Pfam" id="PF04434">
    <property type="entry name" value="SWIM"/>
    <property type="match status" value="1"/>
</dbReference>
<evidence type="ECO:0000256" key="1">
    <source>
        <dbReference type="ARBA" id="ARBA00022723"/>
    </source>
</evidence>
<evidence type="ECO:0000313" key="8">
    <source>
        <dbReference type="Proteomes" id="UP000289738"/>
    </source>
</evidence>
<evidence type="ECO:0000313" key="7">
    <source>
        <dbReference type="EMBL" id="RYR32878.1"/>
    </source>
</evidence>
<dbReference type="InterPro" id="IPR007527">
    <property type="entry name" value="Znf_SWIM"/>
</dbReference>
<feature type="region of interest" description="Disordered" evidence="5">
    <location>
        <begin position="150"/>
        <end position="178"/>
    </location>
</feature>
<feature type="compositionally biased region" description="Basic and acidic residues" evidence="5">
    <location>
        <begin position="157"/>
        <end position="176"/>
    </location>
</feature>
<dbReference type="Proteomes" id="UP000289738">
    <property type="component" value="Chromosome A10"/>
</dbReference>
<reference evidence="7 8" key="1">
    <citation type="submission" date="2019-01" db="EMBL/GenBank/DDBJ databases">
        <title>Sequencing of cultivated peanut Arachis hypogaea provides insights into genome evolution and oil improvement.</title>
        <authorList>
            <person name="Chen X."/>
        </authorList>
    </citation>
    <scope>NUCLEOTIDE SEQUENCE [LARGE SCALE GENOMIC DNA]</scope>
    <source>
        <strain evidence="8">cv. Fuhuasheng</strain>
        <tissue evidence="7">Leaves</tissue>
    </source>
</reference>
<dbReference type="InterPro" id="IPR036875">
    <property type="entry name" value="Znf_CCHC_sf"/>
</dbReference>
<dbReference type="GO" id="GO:0008270">
    <property type="term" value="F:zinc ion binding"/>
    <property type="evidence" value="ECO:0007669"/>
    <property type="project" value="UniProtKB-KW"/>
</dbReference>
<dbReference type="SMART" id="SM00575">
    <property type="entry name" value="ZnF_PMZ"/>
    <property type="match status" value="1"/>
</dbReference>
<feature type="region of interest" description="Disordered" evidence="5">
    <location>
        <begin position="431"/>
        <end position="458"/>
    </location>
</feature>
<dbReference type="SUPFAM" id="SSF57756">
    <property type="entry name" value="Retrovirus zinc finger-like domains"/>
    <property type="match status" value="1"/>
</dbReference>
<comment type="caution">
    <text evidence="7">The sequence shown here is derived from an EMBL/GenBank/DDBJ whole genome shotgun (WGS) entry which is preliminary data.</text>
</comment>
<dbReference type="GO" id="GO:0003676">
    <property type="term" value="F:nucleic acid binding"/>
    <property type="evidence" value="ECO:0007669"/>
    <property type="project" value="InterPro"/>
</dbReference>
<proteinExistence type="predicted"/>
<accession>A0A445B2I8</accession>
<dbReference type="EMBL" id="SDMP01000010">
    <property type="protein sequence ID" value="RYR32878.1"/>
    <property type="molecule type" value="Genomic_DNA"/>
</dbReference>
<feature type="region of interest" description="Disordered" evidence="5">
    <location>
        <begin position="261"/>
        <end position="316"/>
    </location>
</feature>
<evidence type="ECO:0000256" key="3">
    <source>
        <dbReference type="ARBA" id="ARBA00022833"/>
    </source>
</evidence>
<protein>
    <recommendedName>
        <fullName evidence="6">SWIM-type domain-containing protein</fullName>
    </recommendedName>
</protein>
<evidence type="ECO:0000259" key="6">
    <source>
        <dbReference type="PROSITE" id="PS50966"/>
    </source>
</evidence>
<dbReference type="PANTHER" id="PTHR31973">
    <property type="entry name" value="POLYPROTEIN, PUTATIVE-RELATED"/>
    <property type="match status" value="1"/>
</dbReference>
<keyword evidence="8" id="KW-1185">Reference proteome</keyword>
<organism evidence="7 8">
    <name type="scientific">Arachis hypogaea</name>
    <name type="common">Peanut</name>
    <dbReference type="NCBI Taxonomy" id="3818"/>
    <lineage>
        <taxon>Eukaryota</taxon>
        <taxon>Viridiplantae</taxon>
        <taxon>Streptophyta</taxon>
        <taxon>Embryophyta</taxon>
        <taxon>Tracheophyta</taxon>
        <taxon>Spermatophyta</taxon>
        <taxon>Magnoliopsida</taxon>
        <taxon>eudicotyledons</taxon>
        <taxon>Gunneridae</taxon>
        <taxon>Pentapetalae</taxon>
        <taxon>rosids</taxon>
        <taxon>fabids</taxon>
        <taxon>Fabales</taxon>
        <taxon>Fabaceae</taxon>
        <taxon>Papilionoideae</taxon>
        <taxon>50 kb inversion clade</taxon>
        <taxon>dalbergioids sensu lato</taxon>
        <taxon>Dalbergieae</taxon>
        <taxon>Pterocarpus clade</taxon>
        <taxon>Arachis</taxon>
    </lineage>
</organism>
<keyword evidence="1" id="KW-0479">Metal-binding</keyword>
<evidence type="ECO:0000256" key="4">
    <source>
        <dbReference type="PROSITE-ProRule" id="PRU00325"/>
    </source>
</evidence>
<name>A0A445B2I8_ARAHY</name>
<sequence length="458" mass="51365">MQDDDAIVEDLSDVEVDLGFIENPGEGIWYETLDPVSTTCVCHKQELTSAVEEVMPQNWVPIWTGDEEYEKFEVHGRPTNMVVDLSKRLCTCQFWMLTGISCVHACAALARVNKRPEDFCHPLKTYEHHINFLSGQFLWEKLVYNQPQAPNIKRKPEKLTTKRRKDADEGTSENKKPKGTVTLKRQLKPFTCTYCGIKGHTKRGCKKKRADELAAAVTKSKIVPNESTPASEAMNTTNVTPQVDEAPPGVVVQNHAQVEVTDNLPPPPVATEIDLSQPNYGVTQDKAPPLPPTTRPDKLLTKRRNSPSPVTASVDPMQGASAATSFRLANFLKFIPTPGFKPPRKKTTNLQIANPQSKTHAHFFILLQNCHYHLLQRLPIGKIHTTVFYYTVSNHRSTGRFPHPQCFGTREALLRLGVLVVDRIEPPSTSFARPTMVKPSTMKQTGKKKKKKKSYAPL</sequence>
<dbReference type="AlphaFoldDB" id="A0A445B2I8"/>
<keyword evidence="2 4" id="KW-0863">Zinc-finger</keyword>
<keyword evidence="3" id="KW-0862">Zinc</keyword>
<feature type="domain" description="SWIM-type" evidence="6">
    <location>
        <begin position="81"/>
        <end position="113"/>
    </location>
</feature>